<feature type="region of interest" description="Disordered" evidence="4">
    <location>
        <begin position="75"/>
        <end position="149"/>
    </location>
</feature>
<dbReference type="AlphaFoldDB" id="A0A0K9P5S1"/>
<sequence length="289" mass="31651">MLLINNTVDEELLCQGLALNDDLQKVLQMHDSILKGKGNNTSTYVETTTVPTPPLVDVFHEDEESEDNFNQLTRRTTKESSGMGMGVLLPPPPPSTRPVNSNIDTTDYLSGDIYKTPTSSDQSVSSSHGKSASPPIFTRQPEQPPFDEPTQNVKFITEKVTASAPAPVPVPVVLPKMSQSSSSSMSIPPPPTKHNQREKFFVRQQELENPWGQVSPNDSTSPPEPENPWGKNSYDDLTEKVQNLSVQKGNGSSSYQHASPPPARQGKPEDALFKDLVDFAKSKPGKSTR</sequence>
<dbReference type="GO" id="GO:0016020">
    <property type="term" value="C:membrane"/>
    <property type="evidence" value="ECO:0007669"/>
    <property type="project" value="UniProtKB-SubCell"/>
</dbReference>
<evidence type="ECO:0000313" key="5">
    <source>
        <dbReference type="EMBL" id="KMZ64354.1"/>
    </source>
</evidence>
<dbReference type="GO" id="GO:0043130">
    <property type="term" value="F:ubiquitin binding"/>
    <property type="evidence" value="ECO:0007669"/>
    <property type="project" value="InterPro"/>
</dbReference>
<feature type="compositionally biased region" description="Polar residues" evidence="4">
    <location>
        <begin position="97"/>
        <end position="108"/>
    </location>
</feature>
<feature type="compositionally biased region" description="Low complexity" evidence="4">
    <location>
        <begin position="119"/>
        <end position="131"/>
    </location>
</feature>
<dbReference type="PANTHER" id="PTHR45898:SF14">
    <property type="entry name" value="TOM1-LIKE PROTEIN 4"/>
    <property type="match status" value="1"/>
</dbReference>
<dbReference type="OrthoDB" id="2018246at2759"/>
<evidence type="ECO:0000313" key="6">
    <source>
        <dbReference type="Proteomes" id="UP000036987"/>
    </source>
</evidence>
<dbReference type="GO" id="GO:0043328">
    <property type="term" value="P:protein transport to vacuole involved in ubiquitin-dependent protein catabolic process via the multivesicular body sorting pathway"/>
    <property type="evidence" value="ECO:0007669"/>
    <property type="project" value="InterPro"/>
</dbReference>
<keyword evidence="6" id="KW-1185">Reference proteome</keyword>
<dbReference type="Gene3D" id="1.20.58.160">
    <property type="match status" value="1"/>
</dbReference>
<proteinExistence type="inferred from homology"/>
<dbReference type="PANTHER" id="PTHR45898">
    <property type="entry name" value="TOM1-LIKE PROTEIN"/>
    <property type="match status" value="1"/>
</dbReference>
<protein>
    <recommendedName>
        <fullName evidence="7">GAT domain-containing protein</fullName>
    </recommendedName>
</protein>
<comment type="similarity">
    <text evidence="2">Belongs to the TOM1 family.</text>
</comment>
<dbReference type="GO" id="GO:0035091">
    <property type="term" value="F:phosphatidylinositol binding"/>
    <property type="evidence" value="ECO:0007669"/>
    <property type="project" value="InterPro"/>
</dbReference>
<dbReference type="SUPFAM" id="SSF89009">
    <property type="entry name" value="GAT-like domain"/>
    <property type="match status" value="1"/>
</dbReference>
<dbReference type="EMBL" id="LFYR01001161">
    <property type="protein sequence ID" value="KMZ64354.1"/>
    <property type="molecule type" value="Genomic_DNA"/>
</dbReference>
<gene>
    <name evidence="5" type="ORF">ZOSMA_373G00020</name>
</gene>
<evidence type="ECO:0000256" key="1">
    <source>
        <dbReference type="ARBA" id="ARBA00004170"/>
    </source>
</evidence>
<reference evidence="6" key="1">
    <citation type="journal article" date="2016" name="Nature">
        <title>The genome of the seagrass Zostera marina reveals angiosperm adaptation to the sea.</title>
        <authorList>
            <person name="Olsen J.L."/>
            <person name="Rouze P."/>
            <person name="Verhelst B."/>
            <person name="Lin Y.-C."/>
            <person name="Bayer T."/>
            <person name="Collen J."/>
            <person name="Dattolo E."/>
            <person name="De Paoli E."/>
            <person name="Dittami S."/>
            <person name="Maumus F."/>
            <person name="Michel G."/>
            <person name="Kersting A."/>
            <person name="Lauritano C."/>
            <person name="Lohaus R."/>
            <person name="Toepel M."/>
            <person name="Tonon T."/>
            <person name="Vanneste K."/>
            <person name="Amirebrahimi M."/>
            <person name="Brakel J."/>
            <person name="Bostroem C."/>
            <person name="Chovatia M."/>
            <person name="Grimwood J."/>
            <person name="Jenkins J.W."/>
            <person name="Jueterbock A."/>
            <person name="Mraz A."/>
            <person name="Stam W.T."/>
            <person name="Tice H."/>
            <person name="Bornberg-Bauer E."/>
            <person name="Green P.J."/>
            <person name="Pearson G.A."/>
            <person name="Procaccini G."/>
            <person name="Duarte C.M."/>
            <person name="Schmutz J."/>
            <person name="Reusch T.B.H."/>
            <person name="Van de Peer Y."/>
        </authorList>
    </citation>
    <scope>NUCLEOTIDE SEQUENCE [LARGE SCALE GENOMIC DNA]</scope>
    <source>
        <strain evidence="6">cv. Finnish</strain>
    </source>
</reference>
<feature type="region of interest" description="Disordered" evidence="4">
    <location>
        <begin position="168"/>
        <end position="269"/>
    </location>
</feature>
<organism evidence="5 6">
    <name type="scientific">Zostera marina</name>
    <name type="common">Eelgrass</name>
    <dbReference type="NCBI Taxonomy" id="29655"/>
    <lineage>
        <taxon>Eukaryota</taxon>
        <taxon>Viridiplantae</taxon>
        <taxon>Streptophyta</taxon>
        <taxon>Embryophyta</taxon>
        <taxon>Tracheophyta</taxon>
        <taxon>Spermatophyta</taxon>
        <taxon>Magnoliopsida</taxon>
        <taxon>Liliopsida</taxon>
        <taxon>Zosteraceae</taxon>
        <taxon>Zostera</taxon>
    </lineage>
</organism>
<feature type="compositionally biased region" description="Polar residues" evidence="4">
    <location>
        <begin position="240"/>
        <end position="257"/>
    </location>
</feature>
<dbReference type="InterPro" id="IPR044836">
    <property type="entry name" value="TOL_plant"/>
</dbReference>
<dbReference type="Proteomes" id="UP000036987">
    <property type="component" value="Unassembled WGS sequence"/>
</dbReference>
<accession>A0A0K9P5S1</accession>
<evidence type="ECO:0000256" key="4">
    <source>
        <dbReference type="SAM" id="MobiDB-lite"/>
    </source>
</evidence>
<feature type="compositionally biased region" description="Polar residues" evidence="4">
    <location>
        <begin position="212"/>
        <end position="221"/>
    </location>
</feature>
<evidence type="ECO:0000256" key="3">
    <source>
        <dbReference type="ARBA" id="ARBA00023136"/>
    </source>
</evidence>
<keyword evidence="3" id="KW-0472">Membrane</keyword>
<comment type="caution">
    <text evidence="5">The sequence shown here is derived from an EMBL/GenBank/DDBJ whole genome shotgun (WGS) entry which is preliminary data.</text>
</comment>
<dbReference type="InterPro" id="IPR038425">
    <property type="entry name" value="GAT_sf"/>
</dbReference>
<dbReference type="OMA" id="INMEPSQ"/>
<evidence type="ECO:0000256" key="2">
    <source>
        <dbReference type="ARBA" id="ARBA00007708"/>
    </source>
</evidence>
<evidence type="ECO:0008006" key="7">
    <source>
        <dbReference type="Google" id="ProtNLM"/>
    </source>
</evidence>
<name>A0A0K9P5S1_ZOSMR</name>
<feature type="compositionally biased region" description="Low complexity" evidence="4">
    <location>
        <begin position="173"/>
        <end position="186"/>
    </location>
</feature>
<comment type="subcellular location">
    <subcellularLocation>
        <location evidence="1">Membrane</location>
        <topology evidence="1">Peripheral membrane protein</topology>
    </subcellularLocation>
</comment>